<reference evidence="3 4" key="1">
    <citation type="submission" date="2019-08" db="EMBL/GenBank/DDBJ databases">
        <authorList>
            <person name="Alioto T."/>
            <person name="Alioto T."/>
            <person name="Gomez Garrido J."/>
        </authorList>
    </citation>
    <scope>NUCLEOTIDE SEQUENCE [LARGE SCALE GENOMIC DNA]</scope>
</reference>
<sequence>MEKQKTARSPLPVPTTKPTDPTEIVTDLIQLPAPTTKPADPTEIVTDPIQLPAPTTKPADPAENVTVLDDGSPLSDSACPNANGVKECEKLSGYREWVTVRLLLPEDTNRRENHEDIDNRDNHCFSDVFLTCTSAIVIILALHVIRAYQ</sequence>
<gene>
    <name evidence="3" type="ORF">CINCED_3A001781</name>
</gene>
<evidence type="ECO:0000313" key="4">
    <source>
        <dbReference type="Proteomes" id="UP000325440"/>
    </source>
</evidence>
<feature type="region of interest" description="Disordered" evidence="1">
    <location>
        <begin position="1"/>
        <end position="62"/>
    </location>
</feature>
<keyword evidence="2" id="KW-0812">Transmembrane</keyword>
<evidence type="ECO:0000256" key="1">
    <source>
        <dbReference type="SAM" id="MobiDB-lite"/>
    </source>
</evidence>
<name>A0A5E4NH98_9HEMI</name>
<feature type="transmembrane region" description="Helical" evidence="2">
    <location>
        <begin position="128"/>
        <end position="148"/>
    </location>
</feature>
<accession>A0A5E4NH98</accession>
<keyword evidence="2" id="KW-1133">Transmembrane helix</keyword>
<keyword evidence="4" id="KW-1185">Reference proteome</keyword>
<protein>
    <submittedName>
        <fullName evidence="3">Uncharacterized protein</fullName>
    </submittedName>
</protein>
<organism evidence="3 4">
    <name type="scientific">Cinara cedri</name>
    <dbReference type="NCBI Taxonomy" id="506608"/>
    <lineage>
        <taxon>Eukaryota</taxon>
        <taxon>Metazoa</taxon>
        <taxon>Ecdysozoa</taxon>
        <taxon>Arthropoda</taxon>
        <taxon>Hexapoda</taxon>
        <taxon>Insecta</taxon>
        <taxon>Pterygota</taxon>
        <taxon>Neoptera</taxon>
        <taxon>Paraneoptera</taxon>
        <taxon>Hemiptera</taxon>
        <taxon>Sternorrhyncha</taxon>
        <taxon>Aphidomorpha</taxon>
        <taxon>Aphidoidea</taxon>
        <taxon>Aphididae</taxon>
        <taxon>Lachninae</taxon>
        <taxon>Cinara</taxon>
    </lineage>
</organism>
<dbReference type="AlphaFoldDB" id="A0A5E4NH98"/>
<dbReference type="EMBL" id="CABPRJ010002378">
    <property type="protein sequence ID" value="VVC44323.1"/>
    <property type="molecule type" value="Genomic_DNA"/>
</dbReference>
<keyword evidence="2" id="KW-0472">Membrane</keyword>
<evidence type="ECO:0000313" key="3">
    <source>
        <dbReference type="EMBL" id="VVC44323.1"/>
    </source>
</evidence>
<dbReference type="Proteomes" id="UP000325440">
    <property type="component" value="Unassembled WGS sequence"/>
</dbReference>
<proteinExistence type="predicted"/>
<evidence type="ECO:0000256" key="2">
    <source>
        <dbReference type="SAM" id="Phobius"/>
    </source>
</evidence>